<dbReference type="PRINTS" id="PR00344">
    <property type="entry name" value="BCTRLSENSOR"/>
</dbReference>
<dbReference type="PROSITE" id="PS50110">
    <property type="entry name" value="RESPONSE_REGULATORY"/>
    <property type="match status" value="1"/>
</dbReference>
<dbReference type="Gene3D" id="1.10.287.130">
    <property type="match status" value="1"/>
</dbReference>
<name>A0A1H4C4U0_9BACE</name>
<evidence type="ECO:0000256" key="6">
    <source>
        <dbReference type="ARBA" id="ARBA00023163"/>
    </source>
</evidence>
<protein>
    <recommendedName>
        <fullName evidence="2">histidine kinase</fullName>
        <ecNumber evidence="2">2.7.13.3</ecNumber>
    </recommendedName>
</protein>
<dbReference type="InterPro" id="IPR011110">
    <property type="entry name" value="Reg_prop"/>
</dbReference>
<dbReference type="InterPro" id="IPR015943">
    <property type="entry name" value="WD40/YVTN_repeat-like_dom_sf"/>
</dbReference>
<dbReference type="CDD" id="cd00082">
    <property type="entry name" value="HisKA"/>
    <property type="match status" value="1"/>
</dbReference>
<dbReference type="InterPro" id="IPR011006">
    <property type="entry name" value="CheY-like_superfamily"/>
</dbReference>
<dbReference type="SMART" id="SM00388">
    <property type="entry name" value="HisKA"/>
    <property type="match status" value="1"/>
</dbReference>
<dbReference type="SMART" id="SM00342">
    <property type="entry name" value="HTH_ARAC"/>
    <property type="match status" value="1"/>
</dbReference>
<dbReference type="PROSITE" id="PS00041">
    <property type="entry name" value="HTH_ARAC_FAMILY_1"/>
    <property type="match status" value="1"/>
</dbReference>
<dbReference type="Gene3D" id="1.10.10.60">
    <property type="entry name" value="Homeodomain-like"/>
    <property type="match status" value="1"/>
</dbReference>
<dbReference type="Gene3D" id="2.60.40.10">
    <property type="entry name" value="Immunoglobulins"/>
    <property type="match status" value="1"/>
</dbReference>
<dbReference type="InterPro" id="IPR036097">
    <property type="entry name" value="HisK_dim/P_sf"/>
</dbReference>
<organism evidence="12 13">
    <name type="scientific">Bacteroides xylanisolvens</name>
    <dbReference type="NCBI Taxonomy" id="371601"/>
    <lineage>
        <taxon>Bacteria</taxon>
        <taxon>Pseudomonadati</taxon>
        <taxon>Bacteroidota</taxon>
        <taxon>Bacteroidia</taxon>
        <taxon>Bacteroidales</taxon>
        <taxon>Bacteroidaceae</taxon>
        <taxon>Bacteroides</taxon>
    </lineage>
</organism>
<feature type="domain" description="Histidine kinase" evidence="10">
    <location>
        <begin position="847"/>
        <end position="1061"/>
    </location>
</feature>
<evidence type="ECO:0000259" key="11">
    <source>
        <dbReference type="PROSITE" id="PS50110"/>
    </source>
</evidence>
<keyword evidence="8" id="KW-0812">Transmembrane</keyword>
<sequence length="1357" mass="156356">MMLIRFYICIIYLLLFRCMMQANLRFTPFPNRQLPSNEVRKLYQDSEGYIWIPTYNGLARYDGHNVVNYGFNNVTNKSFNSYLNAVVEDDEKGLWIAAENGVFKLNKMTGEVFSHTDSTLKNLNAVAIVFDSNKTLWVGGNKGLFRKKRGGDFEQLKLRDSVGNEILHINSIMEDSNHNLWITAWEQGLYRYDTKTGQLFSYIDPILKTAYVVYEDSRHTFWVGTWGRGLLKLSVPYTVHSMEYTQFLHNESMVTSLVDDIIYDINEDELSQLWIGGRSGLSILSLDGNKFENYTPDGNYGNLPYNEVNSILHTKDGLMWIGMLGGGICKVQSSQVKYEVDRLDYIKKKYKTNSVRSICQVGKNELWMGIMGRGLVKYNQRSQTGVNYVDVPELNHLPYPSTVNSIIKRRNKNEICFGTWCAGVFFYDEDKHKVTMLNQLVNEKLGDNCVYVLLEDSDNNLWIGTRNGLYIFDTTNELYTLSEWLHCAEVPPLSSVYDIKEDEMHNLWLALGEEGVMRIDLNQKSYKKYTISGKHSSYVTSCILIDSQQRIWVGTMWSGLVYYQAASDSFITFPAISNIENTSISNIIEDENKYIWITSNNIVLAFSVDDSFRIQKVNYYATYDDVSGSLFNRNASCVLPEGKIAFGSLQGLYIFETQQMYDDDMSSFPLLFTDFKIHNRSLRDFTKEEREKFSKYEINYADRITIPYNQNNFTIEFSFMNYERRDDYLYAFKLEGYDERENIVDSQHHFAIYNNLPAGTYTFCLKGMLPNGEWSNEVKTLTIVIQPKPWQSWGAYVIYILLFVLIFYSIFYFLHYRMRMQHLIQISELEQQKIQEINHLKLQFFTNITHELMTPLSIILASLESLKNGSDKQSLLSVMTVNVTRLMRLIQQVLEFRKVESGNLKICVSYGEVSLFVRSCVEAFIPLLGKKQQHIVFTSEPESILGYFDSDKLDKMIYNLLSNAIKYTPVEGRISVNLKKSSVDDMLQIDVINTGELMNRKTIDNLFKRFYEGDYRKHNTIGTGIGLSLVKDLVNIHHGTIEAFSNQSIGNCFRILLPLDKESYVQGEIDEELGAQMQTSFTMPVYIDETIENAGDGMLQADYTILIVDDNEELCMLLSNLLSNYFCVKIAMNGKQAIQVLEEGNINLVVSDIMMPDMDGIELCKYIKQQFEFSHIPVILLTAKRTEKSQIEGYSSGADGYISKPCNISLLYAQIINCLKRQERKSTDFRKQVVFEVNKLEYTSIDEAFLQKVIDCVNAHLSDTDFSLEKFVFEVGTSRTVLTEKLKTLTGLTPSNFILNVRLTTACKLMEEQRKVRISDLAYAVGFNNPNYFSMCFKKKYGLSPKEYISNKLTPEG</sequence>
<dbReference type="InterPro" id="IPR036890">
    <property type="entry name" value="HATPase_C_sf"/>
</dbReference>
<dbReference type="SUPFAM" id="SSF55874">
    <property type="entry name" value="ATPase domain of HSP90 chaperone/DNA topoisomerase II/histidine kinase"/>
    <property type="match status" value="1"/>
</dbReference>
<dbReference type="InterPro" id="IPR018062">
    <property type="entry name" value="HTH_AraC-typ_CS"/>
</dbReference>
<dbReference type="PANTHER" id="PTHR43547:SF2">
    <property type="entry name" value="HYBRID SIGNAL TRANSDUCTION HISTIDINE KINASE C"/>
    <property type="match status" value="1"/>
</dbReference>
<keyword evidence="4" id="KW-0805">Transcription regulation</keyword>
<feature type="domain" description="HTH araC/xylS-type" evidence="9">
    <location>
        <begin position="1251"/>
        <end position="1351"/>
    </location>
</feature>
<evidence type="ECO:0000313" key="12">
    <source>
        <dbReference type="EMBL" id="SEA55379.1"/>
    </source>
</evidence>
<dbReference type="InterPro" id="IPR001789">
    <property type="entry name" value="Sig_transdc_resp-reg_receiver"/>
</dbReference>
<dbReference type="Pfam" id="PF00072">
    <property type="entry name" value="Response_reg"/>
    <property type="match status" value="1"/>
</dbReference>
<dbReference type="InterPro" id="IPR013783">
    <property type="entry name" value="Ig-like_fold"/>
</dbReference>
<dbReference type="SUPFAM" id="SSF46689">
    <property type="entry name" value="Homeodomain-like"/>
    <property type="match status" value="1"/>
</dbReference>
<dbReference type="CDD" id="cd17574">
    <property type="entry name" value="REC_OmpR"/>
    <property type="match status" value="1"/>
</dbReference>
<evidence type="ECO:0000259" key="10">
    <source>
        <dbReference type="PROSITE" id="PS50109"/>
    </source>
</evidence>
<proteinExistence type="predicted"/>
<dbReference type="InterPro" id="IPR018060">
    <property type="entry name" value="HTH_AraC"/>
</dbReference>
<feature type="modified residue" description="4-aspartylphosphate" evidence="7">
    <location>
        <position position="1152"/>
    </location>
</feature>
<dbReference type="Pfam" id="PF00512">
    <property type="entry name" value="HisKA"/>
    <property type="match status" value="1"/>
</dbReference>
<dbReference type="InterPro" id="IPR003594">
    <property type="entry name" value="HATPase_dom"/>
</dbReference>
<dbReference type="EC" id="2.7.13.3" evidence="2"/>
<dbReference type="InterPro" id="IPR011123">
    <property type="entry name" value="Y_Y_Y"/>
</dbReference>
<dbReference type="SMART" id="SM00387">
    <property type="entry name" value="HATPase_c"/>
    <property type="match status" value="1"/>
</dbReference>
<dbReference type="PROSITE" id="PS01124">
    <property type="entry name" value="HTH_ARAC_FAMILY_2"/>
    <property type="match status" value="1"/>
</dbReference>
<dbReference type="Pfam" id="PF07495">
    <property type="entry name" value="Y_Y_Y"/>
    <property type="match status" value="1"/>
</dbReference>
<dbReference type="Pfam" id="PF07494">
    <property type="entry name" value="Reg_prop"/>
    <property type="match status" value="3"/>
</dbReference>
<dbReference type="Gene3D" id="3.40.50.2300">
    <property type="match status" value="1"/>
</dbReference>
<dbReference type="InterPro" id="IPR009057">
    <property type="entry name" value="Homeodomain-like_sf"/>
</dbReference>
<evidence type="ECO:0000313" key="13">
    <source>
        <dbReference type="Proteomes" id="UP000183040"/>
    </source>
</evidence>
<dbReference type="EMBL" id="FNRP01000008">
    <property type="protein sequence ID" value="SEA55379.1"/>
    <property type="molecule type" value="Genomic_DNA"/>
</dbReference>
<keyword evidence="5" id="KW-0238">DNA-binding</keyword>
<keyword evidence="8" id="KW-0472">Membrane</keyword>
<dbReference type="Proteomes" id="UP000183040">
    <property type="component" value="Unassembled WGS sequence"/>
</dbReference>
<dbReference type="SUPFAM" id="SSF52172">
    <property type="entry name" value="CheY-like"/>
    <property type="match status" value="1"/>
</dbReference>
<dbReference type="Gene3D" id="2.130.10.10">
    <property type="entry name" value="YVTN repeat-like/Quinoprotein amine dehydrogenase"/>
    <property type="match status" value="2"/>
</dbReference>
<dbReference type="Pfam" id="PF02518">
    <property type="entry name" value="HATPase_c"/>
    <property type="match status" value="1"/>
</dbReference>
<dbReference type="InterPro" id="IPR003661">
    <property type="entry name" value="HisK_dim/P_dom"/>
</dbReference>
<evidence type="ECO:0000256" key="8">
    <source>
        <dbReference type="SAM" id="Phobius"/>
    </source>
</evidence>
<dbReference type="GO" id="GO:0003700">
    <property type="term" value="F:DNA-binding transcription factor activity"/>
    <property type="evidence" value="ECO:0007669"/>
    <property type="project" value="InterPro"/>
</dbReference>
<dbReference type="SUPFAM" id="SSF63829">
    <property type="entry name" value="Calcium-dependent phosphotriesterase"/>
    <property type="match status" value="3"/>
</dbReference>
<dbReference type="Gene3D" id="3.30.565.10">
    <property type="entry name" value="Histidine kinase-like ATPase, C-terminal domain"/>
    <property type="match status" value="1"/>
</dbReference>
<evidence type="ECO:0000256" key="2">
    <source>
        <dbReference type="ARBA" id="ARBA00012438"/>
    </source>
</evidence>
<dbReference type="PANTHER" id="PTHR43547">
    <property type="entry name" value="TWO-COMPONENT HISTIDINE KINASE"/>
    <property type="match status" value="1"/>
</dbReference>
<dbReference type="PROSITE" id="PS50109">
    <property type="entry name" value="HIS_KIN"/>
    <property type="match status" value="1"/>
</dbReference>
<feature type="domain" description="Response regulatory" evidence="11">
    <location>
        <begin position="1104"/>
        <end position="1219"/>
    </location>
</feature>
<dbReference type="SUPFAM" id="SSF47384">
    <property type="entry name" value="Homodimeric domain of signal transducing histidine kinase"/>
    <property type="match status" value="1"/>
</dbReference>
<evidence type="ECO:0000256" key="1">
    <source>
        <dbReference type="ARBA" id="ARBA00000085"/>
    </source>
</evidence>
<evidence type="ECO:0000256" key="4">
    <source>
        <dbReference type="ARBA" id="ARBA00023015"/>
    </source>
</evidence>
<dbReference type="InterPro" id="IPR005467">
    <property type="entry name" value="His_kinase_dom"/>
</dbReference>
<evidence type="ECO:0000256" key="5">
    <source>
        <dbReference type="ARBA" id="ARBA00023125"/>
    </source>
</evidence>
<keyword evidence="6" id="KW-0804">Transcription</keyword>
<evidence type="ECO:0000256" key="7">
    <source>
        <dbReference type="PROSITE-ProRule" id="PRU00169"/>
    </source>
</evidence>
<gene>
    <name evidence="12" type="ORF">SAMN04487924_10851</name>
</gene>
<dbReference type="GO" id="GO:0043565">
    <property type="term" value="F:sequence-specific DNA binding"/>
    <property type="evidence" value="ECO:0007669"/>
    <property type="project" value="InterPro"/>
</dbReference>
<evidence type="ECO:0000256" key="3">
    <source>
        <dbReference type="ARBA" id="ARBA00022553"/>
    </source>
</evidence>
<comment type="catalytic activity">
    <reaction evidence="1">
        <text>ATP + protein L-histidine = ADP + protein N-phospho-L-histidine.</text>
        <dbReference type="EC" id="2.7.13.3"/>
    </reaction>
</comment>
<accession>A0A1H4C4U0</accession>
<keyword evidence="8" id="KW-1133">Transmembrane helix</keyword>
<evidence type="ECO:0000259" key="9">
    <source>
        <dbReference type="PROSITE" id="PS01124"/>
    </source>
</evidence>
<dbReference type="SMART" id="SM00448">
    <property type="entry name" value="REC"/>
    <property type="match status" value="1"/>
</dbReference>
<dbReference type="InterPro" id="IPR004358">
    <property type="entry name" value="Sig_transdc_His_kin-like_C"/>
</dbReference>
<feature type="transmembrane region" description="Helical" evidence="8">
    <location>
        <begin position="793"/>
        <end position="814"/>
    </location>
</feature>
<dbReference type="GO" id="GO:0000155">
    <property type="term" value="F:phosphorelay sensor kinase activity"/>
    <property type="evidence" value="ECO:0007669"/>
    <property type="project" value="InterPro"/>
</dbReference>
<keyword evidence="3 7" id="KW-0597">Phosphoprotein</keyword>
<reference evidence="12 13" key="1">
    <citation type="submission" date="2016-10" db="EMBL/GenBank/DDBJ databases">
        <authorList>
            <person name="de Groot N.N."/>
        </authorList>
    </citation>
    <scope>NUCLEOTIDE SEQUENCE [LARGE SCALE GENOMIC DNA]</scope>
    <source>
        <strain evidence="12 13">NLAE-zl-G339</strain>
    </source>
</reference>
<dbReference type="Pfam" id="PF12833">
    <property type="entry name" value="HTH_18"/>
    <property type="match status" value="1"/>
</dbReference>